<feature type="region of interest" description="Disordered" evidence="1">
    <location>
        <begin position="129"/>
        <end position="154"/>
    </location>
</feature>
<proteinExistence type="predicted"/>
<feature type="region of interest" description="Disordered" evidence="1">
    <location>
        <begin position="169"/>
        <end position="248"/>
    </location>
</feature>
<sequence length="361" mass="40212">MARVPRSPHKRVRKRSKHLVCERLQVAYEWALLRLCGTPLVEGVAPIPIFPWGYVGGAPHGYTADQWASISMGEPQTAILQRLGPLGPKEWERNTRFRQPSSLFTTEDILGNRLAVFYNKDVVGIPRANSIPQVHGSSPAPPSGNKAPDQPKKRELRGYLSPSSILRNAAKLPQSLPAEKPRSSTSADGENRNPYQGDQKMSTSSQDASLSQLKKGYDKHDSQAPVPNERLDRNPSAPAPAPASTEPRSALSVSLERFVNMSARLHCVEDENFYVDTIAWLVIGLGANDSRRRLFCFLDDAKTGVWHCLGDVFTQPLRLLIELESPEEACTIHGLSCKRVMVVQDELDRRRLRFKSLHPAE</sequence>
<feature type="compositionally biased region" description="Polar residues" evidence="1">
    <location>
        <begin position="183"/>
        <end position="212"/>
    </location>
</feature>
<protein>
    <submittedName>
        <fullName evidence="2">Uncharacterized protein</fullName>
    </submittedName>
</protein>
<organism evidence="2 3">
    <name type="scientific">Fusarium anthophilum</name>
    <dbReference type="NCBI Taxonomy" id="48485"/>
    <lineage>
        <taxon>Eukaryota</taxon>
        <taxon>Fungi</taxon>
        <taxon>Dikarya</taxon>
        <taxon>Ascomycota</taxon>
        <taxon>Pezizomycotina</taxon>
        <taxon>Sordariomycetes</taxon>
        <taxon>Hypocreomycetidae</taxon>
        <taxon>Hypocreales</taxon>
        <taxon>Nectriaceae</taxon>
        <taxon>Fusarium</taxon>
        <taxon>Fusarium fujikuroi species complex</taxon>
    </lineage>
</organism>
<accession>A0A8H4ZS59</accession>
<comment type="caution">
    <text evidence="2">The sequence shown here is derived from an EMBL/GenBank/DDBJ whole genome shotgun (WGS) entry which is preliminary data.</text>
</comment>
<evidence type="ECO:0000313" key="3">
    <source>
        <dbReference type="Proteomes" id="UP000573603"/>
    </source>
</evidence>
<name>A0A8H4ZS59_9HYPO</name>
<gene>
    <name evidence="2" type="ORF">FANTH_3368</name>
</gene>
<keyword evidence="3" id="KW-1185">Reference proteome</keyword>
<evidence type="ECO:0000256" key="1">
    <source>
        <dbReference type="SAM" id="MobiDB-lite"/>
    </source>
</evidence>
<dbReference type="EMBL" id="JABEVY010000066">
    <property type="protein sequence ID" value="KAF5251758.1"/>
    <property type="molecule type" value="Genomic_DNA"/>
</dbReference>
<reference evidence="2 3" key="1">
    <citation type="journal article" date="2020" name="BMC Genomics">
        <title>Correction to: Identification and distribution of gene clusters required for synthesis of sphingolipid metabolism inhibitors in diverse species of the filamentous fungus Fusarium.</title>
        <authorList>
            <person name="Kim H.S."/>
            <person name="Lohmar J.M."/>
            <person name="Busman M."/>
            <person name="Brown D.W."/>
            <person name="Naumann T.A."/>
            <person name="Divon H.H."/>
            <person name="Lysoe E."/>
            <person name="Uhlig S."/>
            <person name="Proctor R.H."/>
        </authorList>
    </citation>
    <scope>NUCLEOTIDE SEQUENCE [LARGE SCALE GENOMIC DNA]</scope>
    <source>
        <strain evidence="2 3">NRRL 25214</strain>
    </source>
</reference>
<dbReference type="Proteomes" id="UP000573603">
    <property type="component" value="Unassembled WGS sequence"/>
</dbReference>
<evidence type="ECO:0000313" key="2">
    <source>
        <dbReference type="EMBL" id="KAF5251758.1"/>
    </source>
</evidence>
<dbReference type="AlphaFoldDB" id="A0A8H4ZS59"/>